<dbReference type="Proteomes" id="UP000533598">
    <property type="component" value="Unassembled WGS sequence"/>
</dbReference>
<reference evidence="2 3" key="1">
    <citation type="submission" date="2020-08" db="EMBL/GenBank/DDBJ databases">
        <title>Sequencing the genomes of 1000 actinobacteria strains.</title>
        <authorList>
            <person name="Klenk H.-P."/>
        </authorList>
    </citation>
    <scope>NUCLEOTIDE SEQUENCE [LARGE SCALE GENOMIC DNA]</scope>
    <source>
        <strain evidence="2 3">DSM 44230</strain>
    </source>
</reference>
<keyword evidence="3" id="KW-1185">Reference proteome</keyword>
<dbReference type="Gene3D" id="3.90.1200.10">
    <property type="match status" value="1"/>
</dbReference>
<dbReference type="AlphaFoldDB" id="A0A7W7CHQ4"/>
<evidence type="ECO:0000313" key="3">
    <source>
        <dbReference type="Proteomes" id="UP000533598"/>
    </source>
</evidence>
<protein>
    <recommendedName>
        <fullName evidence="1">Aminoglycoside phosphotransferase domain-containing protein</fullName>
    </recommendedName>
</protein>
<accession>A0A7W7CHQ4</accession>
<dbReference type="EMBL" id="JACHMH010000001">
    <property type="protein sequence ID" value="MBB4681182.1"/>
    <property type="molecule type" value="Genomic_DNA"/>
</dbReference>
<comment type="caution">
    <text evidence="2">The sequence shown here is derived from an EMBL/GenBank/DDBJ whole genome shotgun (WGS) entry which is preliminary data.</text>
</comment>
<organism evidence="2 3">
    <name type="scientific">Crossiella cryophila</name>
    <dbReference type="NCBI Taxonomy" id="43355"/>
    <lineage>
        <taxon>Bacteria</taxon>
        <taxon>Bacillati</taxon>
        <taxon>Actinomycetota</taxon>
        <taxon>Actinomycetes</taxon>
        <taxon>Pseudonocardiales</taxon>
        <taxon>Pseudonocardiaceae</taxon>
        <taxon>Crossiella</taxon>
    </lineage>
</organism>
<dbReference type="SUPFAM" id="SSF56112">
    <property type="entry name" value="Protein kinase-like (PK-like)"/>
    <property type="match status" value="1"/>
</dbReference>
<dbReference type="InterPro" id="IPR011009">
    <property type="entry name" value="Kinase-like_dom_sf"/>
</dbReference>
<dbReference type="Pfam" id="PF01636">
    <property type="entry name" value="APH"/>
    <property type="match status" value="1"/>
</dbReference>
<gene>
    <name evidence="2" type="ORF">HNR67_007300</name>
</gene>
<dbReference type="RefSeq" id="WP_185007568.1">
    <property type="nucleotide sequence ID" value="NZ_BAAAUI010000045.1"/>
</dbReference>
<sequence>MTDSAPAATGRRRSWSEVAAPVRAAVEEFLGAPVTEAISQSGGFSPGVAARLRLADGRRVFAKAVDWHTNKHSAPMHRAESIISKGLSTVAPVPELLASFDQDDWVLLLFADVDGRQPEIPWRTGELDRVLAAIAELAEALTPCPVRVPDTLAKFERIFTGWRKLAAQPDDRLDPWVLRNLDRLAELESGWPTAAAGNTLLHGDLRADNLLLTADRVMVVDWPHACRGAAWIDLLALLPSVRMQGGPEPEPVFRAHPVAAQADPDAVNAVLAGLAGYFTHGALQPAPPGLPTLRAFQGAQGVTAVDWLRGRLGWA</sequence>
<feature type="domain" description="Aminoglycoside phosphotransferase" evidence="1">
    <location>
        <begin position="72"/>
        <end position="253"/>
    </location>
</feature>
<proteinExistence type="predicted"/>
<evidence type="ECO:0000259" key="1">
    <source>
        <dbReference type="Pfam" id="PF01636"/>
    </source>
</evidence>
<dbReference type="InterPro" id="IPR002575">
    <property type="entry name" value="Aminoglycoside_PTrfase"/>
</dbReference>
<dbReference type="Gene3D" id="3.30.200.20">
    <property type="entry name" value="Phosphorylase Kinase, domain 1"/>
    <property type="match status" value="1"/>
</dbReference>
<evidence type="ECO:0000313" key="2">
    <source>
        <dbReference type="EMBL" id="MBB4681182.1"/>
    </source>
</evidence>
<name>A0A7W7CHQ4_9PSEU</name>